<gene>
    <name evidence="2" type="ORF">L0U88_10510</name>
</gene>
<feature type="chain" id="PRO_5047489065" evidence="1">
    <location>
        <begin position="23"/>
        <end position="244"/>
    </location>
</feature>
<keyword evidence="2" id="KW-0456">Lyase</keyword>
<dbReference type="SUPFAM" id="SSF117856">
    <property type="entry name" value="AF0104/ALDC/Ptd012-like"/>
    <property type="match status" value="1"/>
</dbReference>
<dbReference type="GO" id="GO:0047605">
    <property type="term" value="F:acetolactate decarboxylase activity"/>
    <property type="evidence" value="ECO:0007669"/>
    <property type="project" value="UniProtKB-EC"/>
</dbReference>
<protein>
    <submittedName>
        <fullName evidence="2">Acetolactate decarboxylase</fullName>
        <ecNumber evidence="2">4.1.1.5</ecNumber>
    </submittedName>
</protein>
<comment type="caution">
    <text evidence="2">The sequence shown here is derived from an EMBL/GenBank/DDBJ whole genome shotgun (WGS) entry which is preliminary data.</text>
</comment>
<reference evidence="2 3" key="1">
    <citation type="submission" date="2022-01" db="EMBL/GenBank/DDBJ databases">
        <title>Flavihumibacter sp. nov., isolated from sediment of a river.</title>
        <authorList>
            <person name="Liu H."/>
        </authorList>
    </citation>
    <scope>NUCLEOTIDE SEQUENCE [LARGE SCALE GENOMIC DNA]</scope>
    <source>
        <strain evidence="2 3">RY-1</strain>
    </source>
</reference>
<accession>A0ABS9BIY5</accession>
<dbReference type="InterPro" id="IPR005128">
    <property type="entry name" value="Acetolactate_a_deCO2ase"/>
</dbReference>
<dbReference type="EMBL" id="JAKEVY010000002">
    <property type="protein sequence ID" value="MCF1715057.1"/>
    <property type="molecule type" value="Genomic_DNA"/>
</dbReference>
<evidence type="ECO:0000313" key="3">
    <source>
        <dbReference type="Proteomes" id="UP001200145"/>
    </source>
</evidence>
<sequence>MKYQFSFLLILLIQASFVSSLAQDPLSRVKLVGQMKDVMWKGELKGKISLDTIADKQHLYGIGPVEYLSGEILIIDGKSYKSTVISQTAMRVEETFNLKAPFFGYAHIPAWQEIMLPPSIQTIEALEVYLDQQTKQAPRPFLFKLSGIAEEAIIHIVNLPQGATVRSPQDAHQGNVNYMISDQSVDIVGFFSTEHKTIFTHHDTFLHLHLITSDRQKMGHLDQVRLKSGSVKLYLPIEKITTRY</sequence>
<keyword evidence="3" id="KW-1185">Reference proteome</keyword>
<feature type="signal peptide" evidence="1">
    <location>
        <begin position="1"/>
        <end position="22"/>
    </location>
</feature>
<evidence type="ECO:0000256" key="1">
    <source>
        <dbReference type="SAM" id="SignalP"/>
    </source>
</evidence>
<evidence type="ECO:0000313" key="2">
    <source>
        <dbReference type="EMBL" id="MCF1715057.1"/>
    </source>
</evidence>
<dbReference type="Pfam" id="PF03306">
    <property type="entry name" value="AAL_decarboxy"/>
    <property type="match status" value="1"/>
</dbReference>
<organism evidence="2 3">
    <name type="scientific">Flavihumibacter fluminis</name>
    <dbReference type="NCBI Taxonomy" id="2909236"/>
    <lineage>
        <taxon>Bacteria</taxon>
        <taxon>Pseudomonadati</taxon>
        <taxon>Bacteroidota</taxon>
        <taxon>Chitinophagia</taxon>
        <taxon>Chitinophagales</taxon>
        <taxon>Chitinophagaceae</taxon>
        <taxon>Flavihumibacter</taxon>
    </lineage>
</organism>
<name>A0ABS9BIY5_9BACT</name>
<dbReference type="EC" id="4.1.1.5" evidence="2"/>
<dbReference type="Proteomes" id="UP001200145">
    <property type="component" value="Unassembled WGS sequence"/>
</dbReference>
<dbReference type="RefSeq" id="WP_234866007.1">
    <property type="nucleotide sequence ID" value="NZ_JAKEVY010000002.1"/>
</dbReference>
<proteinExistence type="predicted"/>
<dbReference type="Gene3D" id="3.30.1330.80">
    <property type="entry name" value="Hypothetical protein, similar to alpha- acetolactate decarboxylase, domain 2"/>
    <property type="match status" value="1"/>
</dbReference>
<keyword evidence="1" id="KW-0732">Signal</keyword>